<evidence type="ECO:0000313" key="12">
    <source>
        <dbReference type="EMBL" id="ACT59910.1"/>
    </source>
</evidence>
<name>C6XMJ6_HIRBI</name>
<evidence type="ECO:0000256" key="9">
    <source>
        <dbReference type="HAMAP-Rule" id="MF_01808"/>
    </source>
</evidence>
<gene>
    <name evidence="9" type="primary">xerC</name>
    <name evidence="12" type="ordered locus">Hbal_2230</name>
</gene>
<dbReference type="Pfam" id="PF02899">
    <property type="entry name" value="Phage_int_SAM_1"/>
    <property type="match status" value="1"/>
</dbReference>
<dbReference type="SUPFAM" id="SSF56349">
    <property type="entry name" value="DNA breaking-rejoining enzymes"/>
    <property type="match status" value="1"/>
</dbReference>
<keyword evidence="8 9" id="KW-0131">Cell cycle</keyword>
<dbReference type="GO" id="GO:0006313">
    <property type="term" value="P:DNA transposition"/>
    <property type="evidence" value="ECO:0007669"/>
    <property type="project" value="UniProtKB-UniRule"/>
</dbReference>
<dbReference type="eggNOG" id="COG4974">
    <property type="taxonomic scope" value="Bacteria"/>
</dbReference>
<dbReference type="InterPro" id="IPR050090">
    <property type="entry name" value="Tyrosine_recombinase_XerCD"/>
</dbReference>
<dbReference type="InterPro" id="IPR002104">
    <property type="entry name" value="Integrase_catalytic"/>
</dbReference>
<feature type="active site" evidence="9">
    <location>
        <position position="264"/>
    </location>
</feature>
<dbReference type="STRING" id="582402.Hbal_2230"/>
<evidence type="ECO:0000313" key="13">
    <source>
        <dbReference type="Proteomes" id="UP000002745"/>
    </source>
</evidence>
<evidence type="ECO:0000256" key="7">
    <source>
        <dbReference type="ARBA" id="ARBA00023172"/>
    </source>
</evidence>
<keyword evidence="7 9" id="KW-0233">DNA recombination</keyword>
<feature type="active site" evidence="9">
    <location>
        <position position="290"/>
    </location>
</feature>
<dbReference type="EMBL" id="CP001678">
    <property type="protein sequence ID" value="ACT59910.1"/>
    <property type="molecule type" value="Genomic_DNA"/>
</dbReference>
<dbReference type="Gene3D" id="1.10.443.10">
    <property type="entry name" value="Intergrase catalytic core"/>
    <property type="match status" value="1"/>
</dbReference>
<keyword evidence="13" id="KW-1185">Reference proteome</keyword>
<reference evidence="13" key="1">
    <citation type="journal article" date="2011" name="J. Bacteriol.">
        <title>Genome sequences of eight morphologically diverse alphaproteobacteria.</title>
        <authorList>
            <consortium name="US DOE Joint Genome Institute"/>
            <person name="Brown P.J."/>
            <person name="Kysela D.T."/>
            <person name="Buechlein A."/>
            <person name="Hemmerich C."/>
            <person name="Brun Y.V."/>
        </authorList>
    </citation>
    <scope>NUCLEOTIDE SEQUENCE [LARGE SCALE GENOMIC DNA]</scope>
    <source>
        <strain evidence="13">ATCC 49814 / DSM 5838 / IFAM 1418</strain>
    </source>
</reference>
<sequence length="318" mass="35471">MDNTNSTHAHTHSHAPNTASQALYAFVEHLTHERRMSEHTIDGYRRDVGNFLGFLVNHLGGEAHVNDLVNLTPSDVRAWLAFRRANDDLQATSISRALSAVRAFFKYLDRQLDKPNARIQMVKAPKRPQRLPRPVSQEIAKNLLKEVENQDVEPWIAARDAAMVALMYGAGLRISEALSLTDADVPARDILRIQGKGNKVRLVPLIPAVRDALNVYYEKRPFLSDEEGPLFRGVKGKKLNPRIIQKLIEKLRISMGLPDTATPHALRHSFATHLLANGADLRSIQTLLGHASLSSTQIYTGVEADRLKAIHKAAHPRA</sequence>
<dbReference type="Gene3D" id="1.10.150.130">
    <property type="match status" value="1"/>
</dbReference>
<dbReference type="HOGENOM" id="CLU_027562_9_0_5"/>
<comment type="similarity">
    <text evidence="9">Belongs to the 'phage' integrase family. XerC subfamily.</text>
</comment>
<dbReference type="GO" id="GO:0051301">
    <property type="term" value="P:cell division"/>
    <property type="evidence" value="ECO:0007669"/>
    <property type="project" value="UniProtKB-KW"/>
</dbReference>
<dbReference type="PROSITE" id="PS51900">
    <property type="entry name" value="CB"/>
    <property type="match status" value="1"/>
</dbReference>
<keyword evidence="5 9" id="KW-0229">DNA integration</keyword>
<comment type="function">
    <text evidence="9">Site-specific tyrosine recombinase, which acts by catalyzing the cutting and rejoining of the recombining DNA molecules. The XerC-XerD complex is essential to convert dimers of the bacterial chromosome into monomers to permit their segregation at cell division. It also contributes to the segregational stability of plasmids.</text>
</comment>
<proteinExistence type="inferred from homology"/>
<feature type="active site" evidence="9">
    <location>
        <position position="267"/>
    </location>
</feature>
<dbReference type="HAMAP" id="MF_01808">
    <property type="entry name" value="Recomb_XerC_XerD"/>
    <property type="match status" value="1"/>
</dbReference>
<feature type="active site" evidence="9">
    <location>
        <position position="196"/>
    </location>
</feature>
<dbReference type="PROSITE" id="PS51898">
    <property type="entry name" value="TYR_RECOMBINASE"/>
    <property type="match status" value="1"/>
</dbReference>
<evidence type="ECO:0000259" key="11">
    <source>
        <dbReference type="PROSITE" id="PS51900"/>
    </source>
</evidence>
<dbReference type="GO" id="GO:0009037">
    <property type="term" value="F:tyrosine-based site-specific recombinase activity"/>
    <property type="evidence" value="ECO:0007669"/>
    <property type="project" value="UniProtKB-UniRule"/>
</dbReference>
<keyword evidence="2 9" id="KW-0963">Cytoplasm</keyword>
<evidence type="ECO:0000256" key="5">
    <source>
        <dbReference type="ARBA" id="ARBA00022908"/>
    </source>
</evidence>
<evidence type="ECO:0000256" key="1">
    <source>
        <dbReference type="ARBA" id="ARBA00004496"/>
    </source>
</evidence>
<evidence type="ECO:0000256" key="4">
    <source>
        <dbReference type="ARBA" id="ARBA00022829"/>
    </source>
</evidence>
<keyword evidence="6 9" id="KW-0238">DNA-binding</keyword>
<evidence type="ECO:0000256" key="3">
    <source>
        <dbReference type="ARBA" id="ARBA00022618"/>
    </source>
</evidence>
<feature type="active site" evidence="9">
    <location>
        <position position="173"/>
    </location>
</feature>
<dbReference type="Pfam" id="PF00589">
    <property type="entry name" value="Phage_integrase"/>
    <property type="match status" value="1"/>
</dbReference>
<keyword evidence="3 9" id="KW-0132">Cell division</keyword>
<accession>C6XMJ6</accession>
<dbReference type="InterPro" id="IPR013762">
    <property type="entry name" value="Integrase-like_cat_sf"/>
</dbReference>
<dbReference type="Proteomes" id="UP000002745">
    <property type="component" value="Chromosome"/>
</dbReference>
<keyword evidence="4 9" id="KW-0159">Chromosome partition</keyword>
<feature type="domain" description="Tyr recombinase" evidence="10">
    <location>
        <begin position="130"/>
        <end position="312"/>
    </location>
</feature>
<evidence type="ECO:0000256" key="2">
    <source>
        <dbReference type="ARBA" id="ARBA00022490"/>
    </source>
</evidence>
<comment type="subunit">
    <text evidence="9">Forms a cyclic heterotetrameric complex composed of two molecules of XerC and two molecules of XerD.</text>
</comment>
<dbReference type="RefSeq" id="WP_015828060.1">
    <property type="nucleotide sequence ID" value="NC_012982.1"/>
</dbReference>
<dbReference type="InterPro" id="IPR044068">
    <property type="entry name" value="CB"/>
</dbReference>
<evidence type="ECO:0000256" key="6">
    <source>
        <dbReference type="ARBA" id="ARBA00023125"/>
    </source>
</evidence>
<dbReference type="InterPro" id="IPR004107">
    <property type="entry name" value="Integrase_SAM-like_N"/>
</dbReference>
<feature type="active site" description="O-(3'-phospho-DNA)-tyrosine intermediate" evidence="9">
    <location>
        <position position="299"/>
    </location>
</feature>
<dbReference type="SUPFAM" id="SSF47823">
    <property type="entry name" value="lambda integrase-like, N-terminal domain"/>
    <property type="match status" value="1"/>
</dbReference>
<protein>
    <recommendedName>
        <fullName evidence="9">Tyrosine recombinase XerC</fullName>
    </recommendedName>
</protein>
<dbReference type="KEGG" id="hba:Hbal_2230"/>
<evidence type="ECO:0000259" key="10">
    <source>
        <dbReference type="PROSITE" id="PS51898"/>
    </source>
</evidence>
<dbReference type="GO" id="GO:0005737">
    <property type="term" value="C:cytoplasm"/>
    <property type="evidence" value="ECO:0007669"/>
    <property type="project" value="UniProtKB-SubCell"/>
</dbReference>
<dbReference type="GO" id="GO:0003677">
    <property type="term" value="F:DNA binding"/>
    <property type="evidence" value="ECO:0007669"/>
    <property type="project" value="UniProtKB-UniRule"/>
</dbReference>
<evidence type="ECO:0000256" key="8">
    <source>
        <dbReference type="ARBA" id="ARBA00023306"/>
    </source>
</evidence>
<dbReference type="InterPro" id="IPR023009">
    <property type="entry name" value="Tyrosine_recombinase_XerC/XerD"/>
</dbReference>
<dbReference type="PANTHER" id="PTHR30349">
    <property type="entry name" value="PHAGE INTEGRASE-RELATED"/>
    <property type="match status" value="1"/>
</dbReference>
<dbReference type="PANTHER" id="PTHR30349:SF90">
    <property type="entry name" value="TYROSINE RECOMBINASE XERD"/>
    <property type="match status" value="1"/>
</dbReference>
<organism evidence="12 13">
    <name type="scientific">Hirschia baltica (strain ATCC 49814 / DSM 5838 / IFAM 1418)</name>
    <dbReference type="NCBI Taxonomy" id="582402"/>
    <lineage>
        <taxon>Bacteria</taxon>
        <taxon>Pseudomonadati</taxon>
        <taxon>Pseudomonadota</taxon>
        <taxon>Alphaproteobacteria</taxon>
        <taxon>Hyphomonadales</taxon>
        <taxon>Hyphomonadaceae</taxon>
        <taxon>Hirschia</taxon>
    </lineage>
</organism>
<dbReference type="OrthoDB" id="9801717at2"/>
<dbReference type="AlphaFoldDB" id="C6XMJ6"/>
<comment type="subcellular location">
    <subcellularLocation>
        <location evidence="1 9">Cytoplasm</location>
    </subcellularLocation>
</comment>
<dbReference type="GO" id="GO:0007059">
    <property type="term" value="P:chromosome segregation"/>
    <property type="evidence" value="ECO:0007669"/>
    <property type="project" value="UniProtKB-UniRule"/>
</dbReference>
<dbReference type="InterPro" id="IPR011010">
    <property type="entry name" value="DNA_brk_join_enz"/>
</dbReference>
<dbReference type="InterPro" id="IPR010998">
    <property type="entry name" value="Integrase_recombinase_N"/>
</dbReference>
<feature type="domain" description="Core-binding (CB)" evidence="11">
    <location>
        <begin position="17"/>
        <end position="109"/>
    </location>
</feature>